<dbReference type="InterPro" id="IPR036305">
    <property type="entry name" value="RGS_sf"/>
</dbReference>
<dbReference type="GO" id="GO:0005886">
    <property type="term" value="C:plasma membrane"/>
    <property type="evidence" value="ECO:0007669"/>
    <property type="project" value="TreeGrafter"/>
</dbReference>
<dbReference type="GO" id="GO:0005737">
    <property type="term" value="C:cytoplasm"/>
    <property type="evidence" value="ECO:0007669"/>
    <property type="project" value="TreeGrafter"/>
</dbReference>
<feature type="compositionally biased region" description="Basic residues" evidence="1">
    <location>
        <begin position="1034"/>
        <end position="1054"/>
    </location>
</feature>
<feature type="compositionally biased region" description="Polar residues" evidence="1">
    <location>
        <begin position="79"/>
        <end position="92"/>
    </location>
</feature>
<feature type="compositionally biased region" description="Polar residues" evidence="1">
    <location>
        <begin position="1529"/>
        <end position="1544"/>
    </location>
</feature>
<feature type="region of interest" description="Disordered" evidence="1">
    <location>
        <begin position="727"/>
        <end position="749"/>
    </location>
</feature>
<dbReference type="PRINTS" id="PR01301">
    <property type="entry name" value="RGSPROTEIN"/>
</dbReference>
<dbReference type="InterPro" id="IPR046995">
    <property type="entry name" value="RGS10/12/14-like"/>
</dbReference>
<evidence type="ECO:0000256" key="1">
    <source>
        <dbReference type="SAM" id="MobiDB-lite"/>
    </source>
</evidence>
<keyword evidence="3" id="KW-1185">Reference proteome</keyword>
<protein>
    <submittedName>
        <fullName evidence="4">RGS domain-containing protein</fullName>
    </submittedName>
</protein>
<dbReference type="GO" id="GO:0005634">
    <property type="term" value="C:nucleus"/>
    <property type="evidence" value="ECO:0007669"/>
    <property type="project" value="TreeGrafter"/>
</dbReference>
<feature type="compositionally biased region" description="Low complexity" evidence="1">
    <location>
        <begin position="648"/>
        <end position="661"/>
    </location>
</feature>
<dbReference type="InterPro" id="IPR044926">
    <property type="entry name" value="RGS_subdomain_2"/>
</dbReference>
<feature type="region of interest" description="Disordered" evidence="1">
    <location>
        <begin position="1447"/>
        <end position="1482"/>
    </location>
</feature>
<dbReference type="GO" id="GO:0005096">
    <property type="term" value="F:GTPase activator activity"/>
    <property type="evidence" value="ECO:0007669"/>
    <property type="project" value="InterPro"/>
</dbReference>
<feature type="region of interest" description="Disordered" evidence="1">
    <location>
        <begin position="646"/>
        <end position="668"/>
    </location>
</feature>
<feature type="region of interest" description="Disordered" evidence="1">
    <location>
        <begin position="63"/>
        <end position="92"/>
    </location>
</feature>
<organism evidence="3 4">
    <name type="scientific">Parascaris univalens</name>
    <name type="common">Nematode worm</name>
    <dbReference type="NCBI Taxonomy" id="6257"/>
    <lineage>
        <taxon>Eukaryota</taxon>
        <taxon>Metazoa</taxon>
        <taxon>Ecdysozoa</taxon>
        <taxon>Nematoda</taxon>
        <taxon>Chromadorea</taxon>
        <taxon>Rhabditida</taxon>
        <taxon>Spirurina</taxon>
        <taxon>Ascaridomorpha</taxon>
        <taxon>Ascaridoidea</taxon>
        <taxon>Ascarididae</taxon>
        <taxon>Parascaris</taxon>
    </lineage>
</organism>
<dbReference type="PANTHER" id="PTHR45945:SF3">
    <property type="entry name" value="REGULATOR OF G-PROTEIN SIGNALING LOCO"/>
    <property type="match status" value="1"/>
</dbReference>
<dbReference type="Proteomes" id="UP000887569">
    <property type="component" value="Unplaced"/>
</dbReference>
<accession>A0A915BZE1</accession>
<evidence type="ECO:0000259" key="2">
    <source>
        <dbReference type="PROSITE" id="PS50132"/>
    </source>
</evidence>
<feature type="region of interest" description="Disordered" evidence="1">
    <location>
        <begin position="831"/>
        <end position="853"/>
    </location>
</feature>
<sequence>MALPSDFTLRQSSALSSHGGMRGLMDAVLERRSLRSRQICSREQLKKYAPRICHAEVGRMQIKSPSKDLEDPTIVAPSESRQQNEDLNASFSRSNRNVQLNVEKSRTKAKKTHCRELSLSRKIVSKSRRRSSSLTAVFDGPYERVVANEKQPTEEASLCTGAYLHRAFSLRTTSSEREGKLASYRRRRGDACSSITTHSVSIDTGVPREIHPYFVVPLPVNNDFKPGKQQRFQEDISRADTDVACPQKLVVSAKQGNENGVIPRTILSPRDVHLVECRNTSEYQSSSQHATRSSMRCSRQRRRYNTQTESFGVNAPRFERGIVQLRDSRRRTAEIMRQRRSQPDMSVHSDEQLLQQSDFHAATKVKFLNDDKPTVMNKWIRAAKTSSAYANIAFEKSSILSKHDAEQSKLHSLERDKSHSVIASQRNLTKNKTSAHQEPHRESGQTQRGGVLMVGGSVCESKKKRRLKSSNGNTAAERSCDVQKNIQNLQSHMEGLSLNSLPVSKVFRTLNVMKEKYLLQSILYADSEPDSLSDKENIIPRKILSARAPQAADDCRSGGNDCICHQEILQLNRRSISNYLQEMDNLQLVDYSSDVEDGLHSNARLKSASSDCITWISKKNIIEDEMKDCLKICKVHDVGDIDIDSKPSSCTTSTERTSHSSSSKKHSSSWFVPLNGEGRVCEVLCANNPHSSLNVMVINDEKEDANDGDLCDHECDDHVNAIASFSDGERSRHRKQIVSTDERGENAAAWPRPRGREVLANVAVEERILSQQCADRPVINPATQTLTATQQSDPHPSDLLKQSLLQSDHFVEDCSKKREDRVLEIKEYVEKREAGSKAPNTSNPPPLADTPNSTVTVQERVGEPECEPMANGEHTQASGLCSDRSSSDVERILHNPVYRRPFQQFLEQQFCAENINFYVAVEEYRSIPDNEMERRSKVARQIYERHFTANSIEPVNIDNSTSRCIRDAVMAQRFSAQLYDVAQYQIFHLLKYDCWPRYLRAGGVAPNFDDARGEDHPGPSTQPTQPSQQQSGDKKRKSLLWRGLKPRFSRRKKESRTTSSIQSYSNGGSPQTAETRSCGGVETDRHSPVERFASGGTPTAIVSSPLSVGGQIARVTFSGPPCSPQPCGSFDSVGDEQLGEVFSATDASMSTRMTWSGSKRRHRFTNLGKQFSVPAELSYGQRGTSARGSSSTSVSPNRSRQLTSEVCTRFCTLMHNEIASSEQIPLSDPTESVGKWTSVMAAKRGMDPRATEAVDAQSLSTIDPARQAMDALNNRCVCLVPVLHFAVEILAPNASTKTGSSNSRIVLLRTRHGLSSGVVLRSVLSKFSLDYDACVAVLSGTLEVIASHISVGTVGSRCITVMTQQQYQERQHSPKREIVKDALISAHLLSPDANVPFFQHGDVAFFELPPDFDPRTGKINAARSYSNAKTEHTSGLLKFVRKASQAVTSREQDAVAPSSSTHQAHHHSGHNHHSSTMTSSYAHKIRRKSVDTFQRASSATAASDIPYCGENNFSDEQYAKSVDKRPEANASTEPTVASRASVQTPADGRGKVYELPDFLRRENCLDSSSVDTGESKLRYCAESVTSRGANGNATRIPPIYASAVPSKKDLTPCEVEKSIVWQPADYV</sequence>
<dbReference type="GO" id="GO:0008277">
    <property type="term" value="P:regulation of G protein-coupled receptor signaling pathway"/>
    <property type="evidence" value="ECO:0007669"/>
    <property type="project" value="TreeGrafter"/>
</dbReference>
<dbReference type="Pfam" id="PF00615">
    <property type="entry name" value="RGS"/>
    <property type="match status" value="1"/>
</dbReference>
<feature type="domain" description="RGS" evidence="2">
    <location>
        <begin position="888"/>
        <end position="1001"/>
    </location>
</feature>
<feature type="region of interest" description="Disordered" evidence="1">
    <location>
        <begin position="1179"/>
        <end position="1200"/>
    </location>
</feature>
<evidence type="ECO:0000313" key="4">
    <source>
        <dbReference type="WBParaSite" id="PgR072X_g034_t01"/>
    </source>
</evidence>
<name>A0A915BZE1_PARUN</name>
<feature type="compositionally biased region" description="Low complexity" evidence="1">
    <location>
        <begin position="1018"/>
        <end position="1031"/>
    </location>
</feature>
<proteinExistence type="predicted"/>
<feature type="compositionally biased region" description="Low complexity" evidence="1">
    <location>
        <begin position="1182"/>
        <end position="1200"/>
    </location>
</feature>
<feature type="compositionally biased region" description="Polar residues" evidence="1">
    <location>
        <begin position="425"/>
        <end position="434"/>
    </location>
</feature>
<feature type="compositionally biased region" description="Polar residues" evidence="1">
    <location>
        <begin position="1061"/>
        <end position="1075"/>
    </location>
</feature>
<feature type="region of interest" description="Disordered" evidence="1">
    <location>
        <begin position="1520"/>
        <end position="1548"/>
    </location>
</feature>
<dbReference type="Gene3D" id="1.10.167.10">
    <property type="entry name" value="Regulator of G-protein Signalling 4, domain 2"/>
    <property type="match status" value="1"/>
</dbReference>
<feature type="compositionally biased region" description="Basic residues" evidence="1">
    <location>
        <begin position="1463"/>
        <end position="1473"/>
    </location>
</feature>
<evidence type="ECO:0000313" key="3">
    <source>
        <dbReference type="Proteomes" id="UP000887569"/>
    </source>
</evidence>
<feature type="region of interest" description="Disordered" evidence="1">
    <location>
        <begin position="425"/>
        <end position="449"/>
    </location>
</feature>
<feature type="region of interest" description="Disordered" evidence="1">
    <location>
        <begin position="1006"/>
        <end position="1098"/>
    </location>
</feature>
<reference evidence="4" key="1">
    <citation type="submission" date="2022-11" db="UniProtKB">
        <authorList>
            <consortium name="WormBaseParasite"/>
        </authorList>
    </citation>
    <scope>IDENTIFICATION</scope>
</reference>
<dbReference type="PANTHER" id="PTHR45945">
    <property type="entry name" value="REGULATOR OF G-PROTEIN SIGNALING LOCO"/>
    <property type="match status" value="1"/>
</dbReference>
<dbReference type="InterPro" id="IPR016137">
    <property type="entry name" value="RGS"/>
</dbReference>
<dbReference type="WBParaSite" id="PgR072X_g034_t01">
    <property type="protein sequence ID" value="PgR072X_g034_t01"/>
    <property type="gene ID" value="PgR072X_g034"/>
</dbReference>
<dbReference type="SMART" id="SM00315">
    <property type="entry name" value="RGS"/>
    <property type="match status" value="1"/>
</dbReference>
<dbReference type="SUPFAM" id="SSF48097">
    <property type="entry name" value="Regulator of G-protein signaling, RGS"/>
    <property type="match status" value="1"/>
</dbReference>
<dbReference type="PROSITE" id="PS50132">
    <property type="entry name" value="RGS"/>
    <property type="match status" value="1"/>
</dbReference>